<feature type="transmembrane region" description="Helical" evidence="1">
    <location>
        <begin position="69"/>
        <end position="98"/>
    </location>
</feature>
<name>A0A1I0HNP0_9BACI</name>
<dbReference type="EMBL" id="FOHE01000043">
    <property type="protein sequence ID" value="SET85685.1"/>
    <property type="molecule type" value="Genomic_DNA"/>
</dbReference>
<dbReference type="AlphaFoldDB" id="A0A1I0HNP0"/>
<proteinExistence type="predicted"/>
<sequence>MLIVETKEQLKKAKQDKVKEFKVVGELAEKLYKARKVQKLSKASAVALAGVAGAGVVAAPFSFGTSLGVSAIAASSVGTGTIIAAGAAGGILLTFAIYKGYSFKVKINDKGEVEIVFTSKHHTHST</sequence>
<dbReference type="OrthoDB" id="10019543at2"/>
<keyword evidence="1" id="KW-1133">Transmembrane helix</keyword>
<evidence type="ECO:0000313" key="3">
    <source>
        <dbReference type="Proteomes" id="UP000198618"/>
    </source>
</evidence>
<dbReference type="RefSeq" id="WP_090873180.1">
    <property type="nucleotide sequence ID" value="NZ_FOHE01000043.1"/>
</dbReference>
<evidence type="ECO:0000256" key="1">
    <source>
        <dbReference type="SAM" id="Phobius"/>
    </source>
</evidence>
<gene>
    <name evidence="2" type="ORF">SAMN05216389_1431</name>
</gene>
<accession>A0A1I0HNP0</accession>
<reference evidence="2 3" key="1">
    <citation type="submission" date="2016-10" db="EMBL/GenBank/DDBJ databases">
        <authorList>
            <person name="de Groot N.N."/>
        </authorList>
    </citation>
    <scope>NUCLEOTIDE SEQUENCE [LARGE SCALE GENOMIC DNA]</scope>
    <source>
        <strain evidence="2 3">IBRC-M 10780</strain>
    </source>
</reference>
<protein>
    <submittedName>
        <fullName evidence="2">Uncharacterized protein</fullName>
    </submittedName>
</protein>
<feature type="transmembrane region" description="Helical" evidence="1">
    <location>
        <begin position="43"/>
        <end position="63"/>
    </location>
</feature>
<dbReference type="Proteomes" id="UP000198618">
    <property type="component" value="Unassembled WGS sequence"/>
</dbReference>
<keyword evidence="1" id="KW-0812">Transmembrane</keyword>
<evidence type="ECO:0000313" key="2">
    <source>
        <dbReference type="EMBL" id="SET85685.1"/>
    </source>
</evidence>
<dbReference type="STRING" id="930131.SAMN05216389_1431"/>
<organism evidence="2 3">
    <name type="scientific">Oceanobacillus limi</name>
    <dbReference type="NCBI Taxonomy" id="930131"/>
    <lineage>
        <taxon>Bacteria</taxon>
        <taxon>Bacillati</taxon>
        <taxon>Bacillota</taxon>
        <taxon>Bacilli</taxon>
        <taxon>Bacillales</taxon>
        <taxon>Bacillaceae</taxon>
        <taxon>Oceanobacillus</taxon>
    </lineage>
</organism>
<keyword evidence="3" id="KW-1185">Reference proteome</keyword>
<keyword evidence="1" id="KW-0472">Membrane</keyword>